<evidence type="ECO:0000256" key="2">
    <source>
        <dbReference type="SAM" id="SignalP"/>
    </source>
</evidence>
<dbReference type="PANTHER" id="PTHR42928">
    <property type="entry name" value="TRICARBOXYLATE-BINDING PROTEIN"/>
    <property type="match status" value="1"/>
</dbReference>
<sequence length="330" mass="35143">MLGRQLSRFLRQWAPFAMLALFSAAAAAAAAYPDRPIRLVVPYTPGGISDVLARALAERMRKDLGQPVIVDNKPGANTALGARLVASAEPDGYTVLFATGATAVLNPLLYPKLSYNPEKELQPVARIAVTPMVMLVGNSSPHRTLRDLVADAKANPGKLNYASTGTGSSLHLAVELLQSATGVSLVHVPYNGSAPAQAALMAGDIQFFADSTGSAMGLVRGGKLRPLAVTTRERLPALPEVPTVAESGYPDYEVTTWFGLMLPRNAPADVVSRLNASAGHAVADRSFRDQFEALGLVVPPALTAAEFNTYIGRERERWAPLIRAKHIVLE</sequence>
<gene>
    <name evidence="3" type="ORF">GOQ09_00675</name>
</gene>
<dbReference type="InterPro" id="IPR005064">
    <property type="entry name" value="BUG"/>
</dbReference>
<dbReference type="Gene3D" id="3.40.190.150">
    <property type="entry name" value="Bordetella uptake gene, domain 1"/>
    <property type="match status" value="1"/>
</dbReference>
<dbReference type="PANTHER" id="PTHR42928:SF5">
    <property type="entry name" value="BLR1237 PROTEIN"/>
    <property type="match status" value="1"/>
</dbReference>
<keyword evidence="2" id="KW-0732">Signal</keyword>
<dbReference type="CDD" id="cd07012">
    <property type="entry name" value="PBP2_Bug_TTT"/>
    <property type="match status" value="1"/>
</dbReference>
<dbReference type="Pfam" id="PF03401">
    <property type="entry name" value="TctC"/>
    <property type="match status" value="1"/>
</dbReference>
<proteinExistence type="inferred from homology"/>
<dbReference type="InterPro" id="IPR042100">
    <property type="entry name" value="Bug_dom1"/>
</dbReference>
<evidence type="ECO:0000313" key="3">
    <source>
        <dbReference type="EMBL" id="QGW80194.1"/>
    </source>
</evidence>
<dbReference type="AlphaFoldDB" id="A0A6I6HCM2"/>
<dbReference type="PIRSF" id="PIRSF017082">
    <property type="entry name" value="YflP"/>
    <property type="match status" value="1"/>
</dbReference>
<dbReference type="SUPFAM" id="SSF53850">
    <property type="entry name" value="Periplasmic binding protein-like II"/>
    <property type="match status" value="1"/>
</dbReference>
<organism evidence="3 4">
    <name type="scientific">Variovorax paradoxus</name>
    <dbReference type="NCBI Taxonomy" id="34073"/>
    <lineage>
        <taxon>Bacteria</taxon>
        <taxon>Pseudomonadati</taxon>
        <taxon>Pseudomonadota</taxon>
        <taxon>Betaproteobacteria</taxon>
        <taxon>Burkholderiales</taxon>
        <taxon>Comamonadaceae</taxon>
        <taxon>Variovorax</taxon>
    </lineage>
</organism>
<dbReference type="RefSeq" id="WP_157611239.1">
    <property type="nucleotide sequence ID" value="NZ_CP046622.1"/>
</dbReference>
<reference evidence="3 4" key="1">
    <citation type="submission" date="2019-12" db="EMBL/GenBank/DDBJ databases">
        <title>Hybrid Genome Assemblies of two High G+C Isolates from Undergraduate Microbiology Courses.</title>
        <authorList>
            <person name="Ne Ville C.J."/>
            <person name="Enright D."/>
            <person name="Hernandez I."/>
            <person name="Dodsworth J."/>
            <person name="Orwin P.M."/>
        </authorList>
    </citation>
    <scope>NUCLEOTIDE SEQUENCE [LARGE SCALE GENOMIC DNA]</scope>
    <source>
        <strain evidence="3 4">CSUSB</strain>
    </source>
</reference>
<comment type="similarity">
    <text evidence="1">Belongs to the UPF0065 (bug) family.</text>
</comment>
<accession>A0A6I6HCM2</accession>
<dbReference type="OrthoDB" id="8678477at2"/>
<dbReference type="Gene3D" id="3.40.190.10">
    <property type="entry name" value="Periplasmic binding protein-like II"/>
    <property type="match status" value="1"/>
</dbReference>
<protein>
    <submittedName>
        <fullName evidence="3">Tripartite tricarboxylate transporter substrate binding protein</fullName>
    </submittedName>
</protein>
<feature type="signal peptide" evidence="2">
    <location>
        <begin position="1"/>
        <end position="28"/>
    </location>
</feature>
<feature type="chain" id="PRO_5026331731" evidence="2">
    <location>
        <begin position="29"/>
        <end position="330"/>
    </location>
</feature>
<dbReference type="Proteomes" id="UP000425817">
    <property type="component" value="Chromosome"/>
</dbReference>
<dbReference type="EMBL" id="CP046622">
    <property type="protein sequence ID" value="QGW80194.1"/>
    <property type="molecule type" value="Genomic_DNA"/>
</dbReference>
<evidence type="ECO:0000256" key="1">
    <source>
        <dbReference type="ARBA" id="ARBA00006987"/>
    </source>
</evidence>
<evidence type="ECO:0000313" key="4">
    <source>
        <dbReference type="Proteomes" id="UP000425817"/>
    </source>
</evidence>
<name>A0A6I6HCM2_VARPD</name>